<reference evidence="16 17" key="1">
    <citation type="submission" date="2014-02" db="EMBL/GenBank/DDBJ databases">
        <title>The Genome Sequence of Trichophyton interdigitale MR816.</title>
        <authorList>
            <consortium name="The Broad Institute Genomics Platform"/>
            <person name="Cuomo C.A."/>
            <person name="White T.C."/>
            <person name="Graser Y."/>
            <person name="Martinez-Rossi N."/>
            <person name="Heitman J."/>
            <person name="Young S.K."/>
            <person name="Zeng Q."/>
            <person name="Gargeya S."/>
            <person name="Abouelleil A."/>
            <person name="Alvarado L."/>
            <person name="Chapman S.B."/>
            <person name="Gainer-Dewar J."/>
            <person name="Goldberg J."/>
            <person name="Griggs A."/>
            <person name="Gujja S."/>
            <person name="Hansen M."/>
            <person name="Howarth C."/>
            <person name="Imamovic A."/>
            <person name="Larimer J."/>
            <person name="Martinez D."/>
            <person name="Murphy C."/>
            <person name="Pearson M.D."/>
            <person name="Persinoti G."/>
            <person name="Poon T."/>
            <person name="Priest M."/>
            <person name="Roberts A.D."/>
            <person name="Saif S."/>
            <person name="Shea T.D."/>
            <person name="Sykes S.N."/>
            <person name="Wortman J."/>
            <person name="Nusbaum C."/>
            <person name="Birren B."/>
        </authorList>
    </citation>
    <scope>NUCLEOTIDE SEQUENCE [LARGE SCALE GENOMIC DNA]</scope>
    <source>
        <strain evidence="16 17">MR816</strain>
    </source>
</reference>
<comment type="function">
    <text evidence="1">Secreted subtilisin-like serine protease with keratinolytic activity that contributes to pathogenicity.</text>
</comment>
<dbReference type="InterPro" id="IPR010259">
    <property type="entry name" value="S8pro/Inhibitor_I9"/>
</dbReference>
<evidence type="ECO:0000256" key="12">
    <source>
        <dbReference type="PROSITE-ProRule" id="PRU01240"/>
    </source>
</evidence>
<dbReference type="InterPro" id="IPR022398">
    <property type="entry name" value="Peptidase_S8_His-AS"/>
</dbReference>
<dbReference type="InterPro" id="IPR037045">
    <property type="entry name" value="S8pro/Inhibitor_I9_sf"/>
</dbReference>
<dbReference type="GO" id="GO:0006508">
    <property type="term" value="P:proteolysis"/>
    <property type="evidence" value="ECO:0007669"/>
    <property type="project" value="UniProtKB-KW"/>
</dbReference>
<keyword evidence="17" id="KW-1185">Reference proteome</keyword>
<dbReference type="Pfam" id="PF00082">
    <property type="entry name" value="Peptidase_S8"/>
    <property type="match status" value="1"/>
</dbReference>
<evidence type="ECO:0000313" key="16">
    <source>
        <dbReference type="EMBL" id="KDB26008.1"/>
    </source>
</evidence>
<feature type="active site" description="Charge relay system" evidence="12">
    <location>
        <position position="347"/>
    </location>
</feature>
<evidence type="ECO:0000256" key="1">
    <source>
        <dbReference type="ARBA" id="ARBA00002101"/>
    </source>
</evidence>
<proteinExistence type="inferred from homology"/>
<dbReference type="InterPro" id="IPR000209">
    <property type="entry name" value="Peptidase_S8/S53_dom"/>
</dbReference>
<feature type="active site" description="Charge relay system" evidence="12">
    <location>
        <position position="193"/>
    </location>
</feature>
<sequence length="401" mass="41865">MGFITKAIPLALAAASVINGAEILETRAGVQTLADKYIVVMNDGMSDKDFDSHRSWVNRTHRRRLIRRGAKAMGGMKYTYNFPTGLKGYSGHFDEQMIKEISKRADVKYIERDARVQINAIEQQDNVPSWGLARVGSQEPGGTTYYYDSTAGEGTTAYIIDTGTDIQHEEFDGGRATWGENFVDDMDMDCNGHGTHVSGTVGGRTFGVAKKSNIVAVKVLDCNGSGSNSGVIMGMQWATEDAQSKGADKAVVNMSLGGAFSQTSNDAAKAIAEGGVFLAVAAGNDNVDAAEASPASEPSICTVAASTEQDGKADFSNFGQVVDVYAPGDGITSAKPGGGSQVLSGTSMASPHVAGLAAYLIGLGKGGGPQLCDTIKQMAIDVIQNPGSSTTSKLINNGSGM</sequence>
<dbReference type="InterPro" id="IPR036852">
    <property type="entry name" value="Peptidase_S8/S53_dom_sf"/>
</dbReference>
<dbReference type="EMBL" id="AOKY01000164">
    <property type="protein sequence ID" value="KDB26008.1"/>
    <property type="molecule type" value="Genomic_DNA"/>
</dbReference>
<keyword evidence="5 12" id="KW-0645">Protease</keyword>
<keyword evidence="8 12" id="KW-0720">Serine protease</keyword>
<feature type="domain" description="Inhibitor I9" evidence="15">
    <location>
        <begin position="36"/>
        <end position="118"/>
    </location>
</feature>
<dbReference type="GO" id="GO:0004252">
    <property type="term" value="F:serine-type endopeptidase activity"/>
    <property type="evidence" value="ECO:0007669"/>
    <property type="project" value="UniProtKB-UniRule"/>
</dbReference>
<evidence type="ECO:0000259" key="14">
    <source>
        <dbReference type="Pfam" id="PF00082"/>
    </source>
</evidence>
<gene>
    <name evidence="16" type="ORF">H109_02200</name>
</gene>
<dbReference type="OMA" id="YWASPAS"/>
<evidence type="ECO:0000259" key="15">
    <source>
        <dbReference type="Pfam" id="PF05922"/>
    </source>
</evidence>
<comment type="similarity">
    <text evidence="3 12">Belongs to the peptidase S8 family.</text>
</comment>
<evidence type="ECO:0000256" key="11">
    <source>
        <dbReference type="ARBA" id="ARBA00023180"/>
    </source>
</evidence>
<dbReference type="Proteomes" id="UP000024533">
    <property type="component" value="Unassembled WGS sequence"/>
</dbReference>
<dbReference type="SUPFAM" id="SSF52743">
    <property type="entry name" value="Subtilisin-like"/>
    <property type="match status" value="1"/>
</dbReference>
<dbReference type="PROSITE" id="PS51892">
    <property type="entry name" value="SUBTILASE"/>
    <property type="match status" value="1"/>
</dbReference>
<accession>A0A059JE93</accession>
<evidence type="ECO:0000256" key="4">
    <source>
        <dbReference type="ARBA" id="ARBA00022525"/>
    </source>
</evidence>
<keyword evidence="6 13" id="KW-0732">Signal</keyword>
<dbReference type="PROSITE" id="PS00137">
    <property type="entry name" value="SUBTILASE_HIS"/>
    <property type="match status" value="1"/>
</dbReference>
<dbReference type="SUPFAM" id="SSF54897">
    <property type="entry name" value="Protease propeptides/inhibitors"/>
    <property type="match status" value="1"/>
</dbReference>
<feature type="signal peptide" evidence="13">
    <location>
        <begin position="1"/>
        <end position="20"/>
    </location>
</feature>
<dbReference type="InterPro" id="IPR023828">
    <property type="entry name" value="Peptidase_S8_Ser-AS"/>
</dbReference>
<evidence type="ECO:0000256" key="10">
    <source>
        <dbReference type="ARBA" id="ARBA00023145"/>
    </source>
</evidence>
<dbReference type="InterPro" id="IPR050131">
    <property type="entry name" value="Peptidase_S8_subtilisin-like"/>
</dbReference>
<evidence type="ECO:0000256" key="7">
    <source>
        <dbReference type="ARBA" id="ARBA00022801"/>
    </source>
</evidence>
<dbReference type="CDD" id="cd04077">
    <property type="entry name" value="Peptidases_S8_PCSK9_ProteinaseK_like"/>
    <property type="match status" value="1"/>
</dbReference>
<dbReference type="OrthoDB" id="206201at2759"/>
<comment type="subcellular location">
    <subcellularLocation>
        <location evidence="2">Secreted</location>
    </subcellularLocation>
</comment>
<dbReference type="Gene3D" id="3.40.50.200">
    <property type="entry name" value="Peptidase S8/S53 domain"/>
    <property type="match status" value="1"/>
</dbReference>
<dbReference type="PANTHER" id="PTHR43806:SF11">
    <property type="entry name" value="CEREVISIN-RELATED"/>
    <property type="match status" value="1"/>
</dbReference>
<keyword evidence="11" id="KW-0325">Glycoprotein</keyword>
<evidence type="ECO:0000256" key="13">
    <source>
        <dbReference type="SAM" id="SignalP"/>
    </source>
</evidence>
<dbReference type="STRING" id="1215338.A0A059JE93"/>
<protein>
    <submittedName>
        <fullName evidence="16">Subtilisin-like protease 7</fullName>
    </submittedName>
</protein>
<evidence type="ECO:0000313" key="17">
    <source>
        <dbReference type="Proteomes" id="UP000024533"/>
    </source>
</evidence>
<evidence type="ECO:0000256" key="5">
    <source>
        <dbReference type="ARBA" id="ARBA00022670"/>
    </source>
</evidence>
<dbReference type="FunFam" id="3.40.50.200:FF:000014">
    <property type="entry name" value="Proteinase K"/>
    <property type="match status" value="1"/>
</dbReference>
<evidence type="ECO:0000256" key="9">
    <source>
        <dbReference type="ARBA" id="ARBA00023026"/>
    </source>
</evidence>
<dbReference type="HOGENOM" id="CLU_011263_1_3_1"/>
<keyword evidence="9" id="KW-0843">Virulence</keyword>
<feature type="active site" description="Charge relay system" evidence="12">
    <location>
        <position position="161"/>
    </location>
</feature>
<keyword evidence="7 12" id="KW-0378">Hydrolase</keyword>
<dbReference type="SMR" id="A0A059JE93"/>
<feature type="domain" description="Peptidase S8/S53" evidence="14">
    <location>
        <begin position="153"/>
        <end position="362"/>
    </location>
</feature>
<keyword evidence="4" id="KW-0964">Secreted</keyword>
<evidence type="ECO:0000256" key="8">
    <source>
        <dbReference type="ARBA" id="ARBA00022825"/>
    </source>
</evidence>
<feature type="chain" id="PRO_5001579157" evidence="13">
    <location>
        <begin position="21"/>
        <end position="401"/>
    </location>
</feature>
<dbReference type="PROSITE" id="PS00138">
    <property type="entry name" value="SUBTILASE_SER"/>
    <property type="match status" value="1"/>
</dbReference>
<dbReference type="PRINTS" id="PR00723">
    <property type="entry name" value="SUBTILISIN"/>
</dbReference>
<dbReference type="AlphaFoldDB" id="A0A059JE93"/>
<evidence type="ECO:0000256" key="3">
    <source>
        <dbReference type="ARBA" id="ARBA00011073"/>
    </source>
</evidence>
<evidence type="ECO:0000256" key="6">
    <source>
        <dbReference type="ARBA" id="ARBA00022729"/>
    </source>
</evidence>
<dbReference type="Gene3D" id="3.30.70.80">
    <property type="entry name" value="Peptidase S8 propeptide/proteinase inhibitor I9"/>
    <property type="match status" value="1"/>
</dbReference>
<dbReference type="InterPro" id="IPR015500">
    <property type="entry name" value="Peptidase_S8_subtilisin-rel"/>
</dbReference>
<dbReference type="GO" id="GO:0005576">
    <property type="term" value="C:extracellular region"/>
    <property type="evidence" value="ECO:0007669"/>
    <property type="project" value="UniProtKB-SubCell"/>
</dbReference>
<keyword evidence="10" id="KW-0865">Zymogen</keyword>
<organism evidence="16 17">
    <name type="scientific">Trichophyton interdigitale (strain MR816)</name>
    <dbReference type="NCBI Taxonomy" id="1215338"/>
    <lineage>
        <taxon>Eukaryota</taxon>
        <taxon>Fungi</taxon>
        <taxon>Dikarya</taxon>
        <taxon>Ascomycota</taxon>
        <taxon>Pezizomycotina</taxon>
        <taxon>Eurotiomycetes</taxon>
        <taxon>Eurotiomycetidae</taxon>
        <taxon>Onygenales</taxon>
        <taxon>Arthrodermataceae</taxon>
        <taxon>Trichophyton</taxon>
    </lineage>
</organism>
<dbReference type="PANTHER" id="PTHR43806">
    <property type="entry name" value="PEPTIDASE S8"/>
    <property type="match status" value="1"/>
</dbReference>
<dbReference type="InterPro" id="IPR034193">
    <property type="entry name" value="PCSK9_ProteinaseK-like"/>
</dbReference>
<name>A0A059JE93_TRIIM</name>
<evidence type="ECO:0000256" key="2">
    <source>
        <dbReference type="ARBA" id="ARBA00004613"/>
    </source>
</evidence>
<dbReference type="Pfam" id="PF05922">
    <property type="entry name" value="Inhibitor_I9"/>
    <property type="match status" value="1"/>
</dbReference>
<comment type="caution">
    <text evidence="16">The sequence shown here is derived from an EMBL/GenBank/DDBJ whole genome shotgun (WGS) entry which is preliminary data.</text>
</comment>